<comment type="caution">
    <text evidence="5">The sequence shown here is derived from an EMBL/GenBank/DDBJ whole genome shotgun (WGS) entry which is preliminary data.</text>
</comment>
<dbReference type="InterPro" id="IPR042070">
    <property type="entry name" value="PucR_C-HTH_sf"/>
</dbReference>
<feature type="domain" description="RsbT co-antagonist protein RsbRD N-terminal" evidence="3">
    <location>
        <begin position="25"/>
        <end position="160"/>
    </location>
</feature>
<evidence type="ECO:0000313" key="6">
    <source>
        <dbReference type="Proteomes" id="UP000294506"/>
    </source>
</evidence>
<dbReference type="Pfam" id="PF13556">
    <property type="entry name" value="HTH_30"/>
    <property type="match status" value="1"/>
</dbReference>
<dbReference type="Pfam" id="PF14361">
    <property type="entry name" value="RsbRD_N"/>
    <property type="match status" value="1"/>
</dbReference>
<accession>A0A4V3ECB8</accession>
<dbReference type="Pfam" id="PF17853">
    <property type="entry name" value="GGDEF_2"/>
    <property type="match status" value="1"/>
</dbReference>
<feature type="domain" description="CdaR GGDEF-like" evidence="4">
    <location>
        <begin position="174"/>
        <end position="274"/>
    </location>
</feature>
<dbReference type="PANTHER" id="PTHR33744">
    <property type="entry name" value="CARBOHYDRATE DIACID REGULATOR"/>
    <property type="match status" value="1"/>
</dbReference>
<protein>
    <submittedName>
        <fullName evidence="5">Putative transposase</fullName>
    </submittedName>
</protein>
<proteinExistence type="inferred from homology"/>
<dbReference type="Proteomes" id="UP000294506">
    <property type="component" value="Unassembled WGS sequence"/>
</dbReference>
<dbReference type="InterPro" id="IPR051448">
    <property type="entry name" value="CdaR-like_regulators"/>
</dbReference>
<dbReference type="InterPro" id="IPR041522">
    <property type="entry name" value="CdaR_GGDEF"/>
</dbReference>
<organism evidence="5 6">
    <name type="scientific">Nesterenkonia aurantiaca</name>
    <dbReference type="NCBI Taxonomy" id="1436010"/>
    <lineage>
        <taxon>Bacteria</taxon>
        <taxon>Bacillati</taxon>
        <taxon>Actinomycetota</taxon>
        <taxon>Actinomycetes</taxon>
        <taxon>Micrococcales</taxon>
        <taxon>Micrococcaceae</taxon>
        <taxon>Nesterenkonia</taxon>
    </lineage>
</organism>
<reference evidence="5 6" key="1">
    <citation type="submission" date="2019-03" db="EMBL/GenBank/DDBJ databases">
        <title>Genomic Encyclopedia of Type Strains, Phase III (KMG-III): the genomes of soil and plant-associated and newly described type strains.</title>
        <authorList>
            <person name="Whitman W."/>
        </authorList>
    </citation>
    <scope>NUCLEOTIDE SEQUENCE [LARGE SCALE GENOMIC DNA]</scope>
    <source>
        <strain evidence="5 6">DSM 27373</strain>
    </source>
</reference>
<dbReference type="InterPro" id="IPR025751">
    <property type="entry name" value="RsbRD_N_dom"/>
</dbReference>
<evidence type="ECO:0000259" key="3">
    <source>
        <dbReference type="Pfam" id="PF14361"/>
    </source>
</evidence>
<dbReference type="Gene3D" id="1.10.10.2840">
    <property type="entry name" value="PucR C-terminal helix-turn-helix domain"/>
    <property type="match status" value="1"/>
</dbReference>
<gene>
    <name evidence="5" type="ORF">EV640_105171</name>
</gene>
<evidence type="ECO:0000313" key="5">
    <source>
        <dbReference type="EMBL" id="TDS85822.1"/>
    </source>
</evidence>
<keyword evidence="6" id="KW-1185">Reference proteome</keyword>
<comment type="similarity">
    <text evidence="1">Belongs to the CdaR family.</text>
</comment>
<dbReference type="RefSeq" id="WP_133726221.1">
    <property type="nucleotide sequence ID" value="NZ_SOAN01000005.1"/>
</dbReference>
<evidence type="ECO:0000259" key="4">
    <source>
        <dbReference type="Pfam" id="PF17853"/>
    </source>
</evidence>
<evidence type="ECO:0000259" key="2">
    <source>
        <dbReference type="Pfam" id="PF13556"/>
    </source>
</evidence>
<evidence type="ECO:0000256" key="1">
    <source>
        <dbReference type="ARBA" id="ARBA00006754"/>
    </source>
</evidence>
<dbReference type="AlphaFoldDB" id="A0A4V3ECB8"/>
<dbReference type="InterPro" id="IPR025736">
    <property type="entry name" value="PucR_C-HTH_dom"/>
</dbReference>
<feature type="domain" description="PucR C-terminal helix-turn-helix" evidence="2">
    <location>
        <begin position="324"/>
        <end position="381"/>
    </location>
</feature>
<sequence>MTAEQRPAEAAWDQLLAALEADGGILEQTIHTIRATVPGYEDVPTAALEASVRRNIALSIRTIRAGFEPCHDDVAEADALASERHAQGVPVGSVLAGFRACMSVILHRMLDHAPDHGIPADQVLASSTLLWELGDVFSARAVLLYQDRDVSRALADSTRRAAWIGEAVATQLEPTELARGAALYDVPTAAPLCALAAESRPEADLERQRRLQEWAEQAGLRVLTAVRAGMLVGILIGEPPLSAEPERLTVGLGPAVSLEELPRSFESAATALRAAAAVGQTGVVDLERLSWRAGVHASPEVTALLQERHLQPLVEAGVFGEHVLEAVEAYLHHRMNIPRAAHSIPVHVNTLRYRLQRFQEITGADLGDLDTLIELSWVLAARRGALPRGTHS</sequence>
<dbReference type="EMBL" id="SOAN01000005">
    <property type="protein sequence ID" value="TDS85822.1"/>
    <property type="molecule type" value="Genomic_DNA"/>
</dbReference>
<name>A0A4V3ECB8_9MICC</name>